<dbReference type="PANTHER" id="PTHR31223">
    <property type="entry name" value="LOG FAMILY PROTEIN YJL055W"/>
    <property type="match status" value="1"/>
</dbReference>
<dbReference type="PANTHER" id="PTHR31223:SF70">
    <property type="entry name" value="LOG FAMILY PROTEIN YJL055W"/>
    <property type="match status" value="1"/>
</dbReference>
<dbReference type="AlphaFoldDB" id="A0A328UEV1"/>
<dbReference type="GO" id="GO:0016799">
    <property type="term" value="F:hydrolase activity, hydrolyzing N-glycosyl compounds"/>
    <property type="evidence" value="ECO:0007669"/>
    <property type="project" value="TreeGrafter"/>
</dbReference>
<dbReference type="EC" id="3.2.2.n1" evidence="2"/>
<dbReference type="Gene3D" id="3.40.50.450">
    <property type="match status" value="1"/>
</dbReference>
<dbReference type="Pfam" id="PF03641">
    <property type="entry name" value="Lysine_decarbox"/>
    <property type="match status" value="1"/>
</dbReference>
<keyword evidence="2" id="KW-0203">Cytokinin biosynthesis</keyword>
<keyword evidence="2" id="KW-0378">Hydrolase</keyword>
<dbReference type="GO" id="GO:0009691">
    <property type="term" value="P:cytokinin biosynthetic process"/>
    <property type="evidence" value="ECO:0007669"/>
    <property type="project" value="UniProtKB-UniRule"/>
</dbReference>
<dbReference type="EMBL" id="QLYR01000001">
    <property type="protein sequence ID" value="RAQ30028.1"/>
    <property type="molecule type" value="Genomic_DNA"/>
</dbReference>
<evidence type="ECO:0000313" key="4">
    <source>
        <dbReference type="Proteomes" id="UP000249377"/>
    </source>
</evidence>
<dbReference type="RefSeq" id="WP_112331224.1">
    <property type="nucleotide sequence ID" value="NZ_QLYR01000001.1"/>
</dbReference>
<sequence length="185" mass="20430">MPKKYYACVYGGASTKLDDIYIKEVEKLGKLIADNNFSLVYGAGASGCMGAVARGVENNGGYVMGISPHFIESFEPIFPCDNTVMVDTMAERKTLMEKHADIFIIAPGGIGTMDEFFQVLTLKYLNRLSIPIVILNIEGFYDSLIALIDNLVKNKAVIPEITSYYDVVESVDDELLLGYFKKIKG</sequence>
<reference evidence="3 4" key="1">
    <citation type="submission" date="2018-06" db="EMBL/GenBank/DDBJ databases">
        <title>Noncontiguous genome sequence of Ruminococcaceae bacterium ASD2818.</title>
        <authorList>
            <person name="Chaplin A.V."/>
            <person name="Sokolova S.R."/>
            <person name="Kochetkova T.O."/>
            <person name="Goltsov A.Y."/>
            <person name="Trofimov D.Y."/>
            <person name="Efimov B.A."/>
        </authorList>
    </citation>
    <scope>NUCLEOTIDE SEQUENCE [LARGE SCALE GENOMIC DNA]</scope>
    <source>
        <strain evidence="3 4">ASD2818</strain>
    </source>
</reference>
<dbReference type="GO" id="GO:0005829">
    <property type="term" value="C:cytosol"/>
    <property type="evidence" value="ECO:0007669"/>
    <property type="project" value="TreeGrafter"/>
</dbReference>
<dbReference type="InterPro" id="IPR031100">
    <property type="entry name" value="LOG_fam"/>
</dbReference>
<gene>
    <name evidence="3" type="ORF">DPQ25_00500</name>
</gene>
<dbReference type="NCBIfam" id="TIGR00730">
    <property type="entry name" value="Rossman fold protein, TIGR00730 family"/>
    <property type="match status" value="1"/>
</dbReference>
<keyword evidence="4" id="KW-1185">Reference proteome</keyword>
<dbReference type="SUPFAM" id="SSF102405">
    <property type="entry name" value="MCP/YpsA-like"/>
    <property type="match status" value="1"/>
</dbReference>
<name>A0A328UEV1_9FIRM</name>
<evidence type="ECO:0000313" key="3">
    <source>
        <dbReference type="EMBL" id="RAQ30028.1"/>
    </source>
</evidence>
<evidence type="ECO:0000256" key="2">
    <source>
        <dbReference type="RuleBase" id="RU363015"/>
    </source>
</evidence>
<protein>
    <recommendedName>
        <fullName evidence="2">Cytokinin riboside 5'-monophosphate phosphoribohydrolase</fullName>
        <ecNumber evidence="2">3.2.2.n1</ecNumber>
    </recommendedName>
</protein>
<organism evidence="3 4">
    <name type="scientific">Hydrogeniiclostridium mannosilyticum</name>
    <dbReference type="NCBI Taxonomy" id="2764322"/>
    <lineage>
        <taxon>Bacteria</taxon>
        <taxon>Bacillati</taxon>
        <taxon>Bacillota</taxon>
        <taxon>Clostridia</taxon>
        <taxon>Eubacteriales</taxon>
        <taxon>Acutalibacteraceae</taxon>
        <taxon>Hydrogeniiclostridium</taxon>
    </lineage>
</organism>
<dbReference type="Proteomes" id="UP000249377">
    <property type="component" value="Unassembled WGS sequence"/>
</dbReference>
<proteinExistence type="inferred from homology"/>
<evidence type="ECO:0000256" key="1">
    <source>
        <dbReference type="ARBA" id="ARBA00006763"/>
    </source>
</evidence>
<dbReference type="InterPro" id="IPR005269">
    <property type="entry name" value="LOG"/>
</dbReference>
<comment type="caution">
    <text evidence="3">The sequence shown here is derived from an EMBL/GenBank/DDBJ whole genome shotgun (WGS) entry which is preliminary data.</text>
</comment>
<comment type="similarity">
    <text evidence="1 2">Belongs to the LOG family.</text>
</comment>
<accession>A0A328UEV1</accession>